<dbReference type="EMBL" id="JASDAP010000015">
    <property type="protein sequence ID" value="KAK1891765.1"/>
    <property type="molecule type" value="Genomic_DNA"/>
</dbReference>
<accession>A0AAD9BXH9</accession>
<feature type="region of interest" description="Disordered" evidence="1">
    <location>
        <begin position="125"/>
        <end position="159"/>
    </location>
</feature>
<feature type="compositionally biased region" description="Basic and acidic residues" evidence="1">
    <location>
        <begin position="133"/>
        <end position="143"/>
    </location>
</feature>
<keyword evidence="3" id="KW-1185">Reference proteome</keyword>
<name>A0AAD9BXH9_DISEL</name>
<protein>
    <submittedName>
        <fullName evidence="2">Neurogenic locus notch like protein 2</fullName>
    </submittedName>
</protein>
<dbReference type="CDD" id="cd09917">
    <property type="entry name" value="F-box_SF"/>
    <property type="match status" value="1"/>
</dbReference>
<evidence type="ECO:0000313" key="2">
    <source>
        <dbReference type="EMBL" id="KAK1891765.1"/>
    </source>
</evidence>
<dbReference type="Proteomes" id="UP001228049">
    <property type="component" value="Unassembled WGS sequence"/>
</dbReference>
<proteinExistence type="predicted"/>
<comment type="caution">
    <text evidence="2">The sequence shown here is derived from an EMBL/GenBank/DDBJ whole genome shotgun (WGS) entry which is preliminary data.</text>
</comment>
<evidence type="ECO:0000313" key="3">
    <source>
        <dbReference type="Proteomes" id="UP001228049"/>
    </source>
</evidence>
<organism evidence="2 3">
    <name type="scientific">Dissostichus eleginoides</name>
    <name type="common">Patagonian toothfish</name>
    <name type="synonym">Dissostichus amissus</name>
    <dbReference type="NCBI Taxonomy" id="100907"/>
    <lineage>
        <taxon>Eukaryota</taxon>
        <taxon>Metazoa</taxon>
        <taxon>Chordata</taxon>
        <taxon>Craniata</taxon>
        <taxon>Vertebrata</taxon>
        <taxon>Euteleostomi</taxon>
        <taxon>Actinopterygii</taxon>
        <taxon>Neopterygii</taxon>
        <taxon>Teleostei</taxon>
        <taxon>Neoteleostei</taxon>
        <taxon>Acanthomorphata</taxon>
        <taxon>Eupercaria</taxon>
        <taxon>Perciformes</taxon>
        <taxon>Notothenioidei</taxon>
        <taxon>Nototheniidae</taxon>
        <taxon>Dissostichus</taxon>
    </lineage>
</organism>
<dbReference type="AlphaFoldDB" id="A0AAD9BXH9"/>
<sequence length="321" mass="36221">GNFHCLKPVILSQNLGSHPENQAILSLSPERWSLGIQRRTLGRRLLSLGTGCLWSLALIRPPLERAVSRSGCFPRRAYDLSLVPDSEVMLERSGRAPHSALPLSISSASQAAQVETQCNFPAPHSAEASSALRRQERGAHLDEGGATVPHHPQANTNPEVPADWQYTLSIVTSAGFEFQEMEMPLIRKWWCLLMERFEIQGHGQRFAFWTLEARSLLEGTLQPVFRVPRQSARMDISQEKLPEGIIRRILRFVVLEDGDPAICTLALTCKNLNYIVSQGSFQKEAHFNWLDSVVNWNVFTEGHKQEFRKAYQISRYLPVNA</sequence>
<gene>
    <name evidence="2" type="ORF">KUDE01_010592</name>
</gene>
<feature type="non-terminal residue" evidence="2">
    <location>
        <position position="1"/>
    </location>
</feature>
<reference evidence="2" key="1">
    <citation type="submission" date="2023-04" db="EMBL/GenBank/DDBJ databases">
        <title>Chromosome-level genome of Chaenocephalus aceratus.</title>
        <authorList>
            <person name="Park H."/>
        </authorList>
    </citation>
    <scope>NUCLEOTIDE SEQUENCE</scope>
    <source>
        <strain evidence="2">DE</strain>
        <tissue evidence="2">Muscle</tissue>
    </source>
</reference>
<evidence type="ECO:0000256" key="1">
    <source>
        <dbReference type="SAM" id="MobiDB-lite"/>
    </source>
</evidence>